<dbReference type="InterPro" id="IPR050707">
    <property type="entry name" value="HTH_MetabolicPath_Reg"/>
</dbReference>
<evidence type="ECO:0000259" key="5">
    <source>
        <dbReference type="PROSITE" id="PS51077"/>
    </source>
</evidence>
<keyword evidence="8" id="KW-1185">Reference proteome</keyword>
<keyword evidence="1" id="KW-0805">Transcription regulation</keyword>
<evidence type="ECO:0000256" key="1">
    <source>
        <dbReference type="ARBA" id="ARBA00023015"/>
    </source>
</evidence>
<dbReference type="InterPro" id="IPR036388">
    <property type="entry name" value="WH-like_DNA-bd_sf"/>
</dbReference>
<dbReference type="PANTHER" id="PTHR30136">
    <property type="entry name" value="HELIX-TURN-HELIX TRANSCRIPTIONAL REGULATOR, ICLR FAMILY"/>
    <property type="match status" value="1"/>
</dbReference>
<reference evidence="7 8" key="1">
    <citation type="journal article" date="2019" name="Int. J. Syst. Evol. Microbiol.">
        <title>The Global Catalogue of Microorganisms (GCM) 10K type strain sequencing project: providing services to taxonomists for standard genome sequencing and annotation.</title>
        <authorList>
            <consortium name="The Broad Institute Genomics Platform"/>
            <consortium name="The Broad Institute Genome Sequencing Center for Infectious Disease"/>
            <person name="Wu L."/>
            <person name="Ma J."/>
        </authorList>
    </citation>
    <scope>NUCLEOTIDE SEQUENCE [LARGE SCALE GENOMIC DNA]</scope>
    <source>
        <strain evidence="7 8">JCM 9383</strain>
    </source>
</reference>
<keyword evidence="2" id="KW-0238">DNA-binding</keyword>
<evidence type="ECO:0000256" key="4">
    <source>
        <dbReference type="SAM" id="MobiDB-lite"/>
    </source>
</evidence>
<dbReference type="Pfam" id="PF09339">
    <property type="entry name" value="HTH_IclR"/>
    <property type="match status" value="1"/>
</dbReference>
<dbReference type="PROSITE" id="PS51077">
    <property type="entry name" value="HTH_ICLR"/>
    <property type="match status" value="1"/>
</dbReference>
<dbReference type="Pfam" id="PF01614">
    <property type="entry name" value="IclR_C"/>
    <property type="match status" value="1"/>
</dbReference>
<evidence type="ECO:0000313" key="7">
    <source>
        <dbReference type="EMBL" id="GAA2784532.1"/>
    </source>
</evidence>
<dbReference type="EMBL" id="BAAAUX010000010">
    <property type="protein sequence ID" value="GAA2784532.1"/>
    <property type="molecule type" value="Genomic_DNA"/>
</dbReference>
<evidence type="ECO:0000256" key="3">
    <source>
        <dbReference type="ARBA" id="ARBA00023163"/>
    </source>
</evidence>
<dbReference type="Gene3D" id="3.30.450.40">
    <property type="match status" value="1"/>
</dbReference>
<dbReference type="PROSITE" id="PS51078">
    <property type="entry name" value="ICLR_ED"/>
    <property type="match status" value="1"/>
</dbReference>
<feature type="domain" description="HTH iclR-type" evidence="5">
    <location>
        <begin position="6"/>
        <end position="67"/>
    </location>
</feature>
<dbReference type="PANTHER" id="PTHR30136:SF24">
    <property type="entry name" value="HTH-TYPE TRANSCRIPTIONAL REPRESSOR ALLR"/>
    <property type="match status" value="1"/>
</dbReference>
<name>A0ABN3V9Y1_9PSEU</name>
<organism evidence="7 8">
    <name type="scientific">Saccharopolyspora taberi</name>
    <dbReference type="NCBI Taxonomy" id="60895"/>
    <lineage>
        <taxon>Bacteria</taxon>
        <taxon>Bacillati</taxon>
        <taxon>Actinomycetota</taxon>
        <taxon>Actinomycetes</taxon>
        <taxon>Pseudonocardiales</taxon>
        <taxon>Pseudonocardiaceae</taxon>
        <taxon>Saccharopolyspora</taxon>
    </lineage>
</organism>
<comment type="caution">
    <text evidence="7">The sequence shown here is derived from an EMBL/GenBank/DDBJ whole genome shotgun (WGS) entry which is preliminary data.</text>
</comment>
<dbReference type="SMART" id="SM00346">
    <property type="entry name" value="HTH_ICLR"/>
    <property type="match status" value="1"/>
</dbReference>
<dbReference type="InterPro" id="IPR029016">
    <property type="entry name" value="GAF-like_dom_sf"/>
</dbReference>
<evidence type="ECO:0000313" key="8">
    <source>
        <dbReference type="Proteomes" id="UP001500979"/>
    </source>
</evidence>
<dbReference type="SUPFAM" id="SSF55781">
    <property type="entry name" value="GAF domain-like"/>
    <property type="match status" value="1"/>
</dbReference>
<sequence>MSETGPTVASRLFRVLDAFTAQRPAMTLSAISRHSGLALTTTHRLVGELAGWGALERGADGRYRIGLRLHELASLAPRGMFLRQVAMPFLGDLYEATHQNVQLGVLDGTDVVYVERISGREAVPVVSRVGGRLPLHATGVGLVLLAHADHDLQETVLGGPLQRFTTRTVDDPEQLRRVLADVRRQGYVISDRQIELTTLSVAAPVRDESDAVIAALSVVVPAEGTDPRTLVPAVRAAARGISRTLGSPRAAALPGSARRESDRESFR</sequence>
<protein>
    <submittedName>
        <fullName evidence="7">IclR family transcriptional regulator</fullName>
    </submittedName>
</protein>
<evidence type="ECO:0000256" key="2">
    <source>
        <dbReference type="ARBA" id="ARBA00023125"/>
    </source>
</evidence>
<feature type="compositionally biased region" description="Basic and acidic residues" evidence="4">
    <location>
        <begin position="257"/>
        <end position="267"/>
    </location>
</feature>
<dbReference type="RefSeq" id="WP_425565028.1">
    <property type="nucleotide sequence ID" value="NZ_BAAAUX010000010.1"/>
</dbReference>
<gene>
    <name evidence="7" type="ORF">GCM10010470_18290</name>
</gene>
<evidence type="ECO:0000259" key="6">
    <source>
        <dbReference type="PROSITE" id="PS51078"/>
    </source>
</evidence>
<feature type="region of interest" description="Disordered" evidence="4">
    <location>
        <begin position="246"/>
        <end position="267"/>
    </location>
</feature>
<dbReference type="InterPro" id="IPR005471">
    <property type="entry name" value="Tscrpt_reg_IclR_N"/>
</dbReference>
<feature type="domain" description="IclR-ED" evidence="6">
    <location>
        <begin position="68"/>
        <end position="247"/>
    </location>
</feature>
<accession>A0ABN3V9Y1</accession>
<dbReference type="Proteomes" id="UP001500979">
    <property type="component" value="Unassembled WGS sequence"/>
</dbReference>
<keyword evidence="3" id="KW-0804">Transcription</keyword>
<dbReference type="InterPro" id="IPR014757">
    <property type="entry name" value="Tscrpt_reg_IclR_C"/>
</dbReference>
<proteinExistence type="predicted"/>
<dbReference type="SUPFAM" id="SSF46785">
    <property type="entry name" value="Winged helix' DNA-binding domain"/>
    <property type="match status" value="1"/>
</dbReference>
<dbReference type="Gene3D" id="1.10.10.10">
    <property type="entry name" value="Winged helix-like DNA-binding domain superfamily/Winged helix DNA-binding domain"/>
    <property type="match status" value="1"/>
</dbReference>
<dbReference type="InterPro" id="IPR036390">
    <property type="entry name" value="WH_DNA-bd_sf"/>
</dbReference>